<dbReference type="PANTHER" id="PTHR43132">
    <property type="entry name" value="ARSENICAL RESISTANCE OPERON REPRESSOR ARSR-RELATED"/>
    <property type="match status" value="1"/>
</dbReference>
<keyword evidence="1" id="KW-0805">Transcription regulation</keyword>
<dbReference type="GO" id="GO:0003700">
    <property type="term" value="F:DNA-binding transcription factor activity"/>
    <property type="evidence" value="ECO:0007669"/>
    <property type="project" value="InterPro"/>
</dbReference>
<name>C8W3U4_DESAS</name>
<dbReference type="GO" id="GO:0003677">
    <property type="term" value="F:DNA binding"/>
    <property type="evidence" value="ECO:0007669"/>
    <property type="project" value="UniProtKB-KW"/>
</dbReference>
<dbReference type="Gene3D" id="1.10.10.10">
    <property type="entry name" value="Winged helix-like DNA-binding domain superfamily/Winged helix DNA-binding domain"/>
    <property type="match status" value="1"/>
</dbReference>
<dbReference type="eggNOG" id="COG0640">
    <property type="taxonomic scope" value="Bacteria"/>
</dbReference>
<dbReference type="SUPFAM" id="SSF46785">
    <property type="entry name" value="Winged helix' DNA-binding domain"/>
    <property type="match status" value="1"/>
</dbReference>
<dbReference type="PRINTS" id="PR00778">
    <property type="entry name" value="HTHARSR"/>
</dbReference>
<dbReference type="NCBIfam" id="NF033788">
    <property type="entry name" value="HTH_metalloreg"/>
    <property type="match status" value="1"/>
</dbReference>
<dbReference type="AlphaFoldDB" id="C8W3U4"/>
<evidence type="ECO:0000256" key="3">
    <source>
        <dbReference type="ARBA" id="ARBA00023163"/>
    </source>
</evidence>
<proteinExistence type="predicted"/>
<gene>
    <name evidence="5" type="ordered locus">Dtox_0245</name>
</gene>
<evidence type="ECO:0000256" key="1">
    <source>
        <dbReference type="ARBA" id="ARBA00023015"/>
    </source>
</evidence>
<dbReference type="InterPro" id="IPR036390">
    <property type="entry name" value="WH_DNA-bd_sf"/>
</dbReference>
<dbReference type="InterPro" id="IPR051011">
    <property type="entry name" value="Metal_resp_trans_reg"/>
</dbReference>
<dbReference type="Pfam" id="PF01022">
    <property type="entry name" value="HTH_5"/>
    <property type="match status" value="1"/>
</dbReference>
<accession>C8W3U4</accession>
<dbReference type="InterPro" id="IPR036388">
    <property type="entry name" value="WH-like_DNA-bd_sf"/>
</dbReference>
<evidence type="ECO:0000256" key="2">
    <source>
        <dbReference type="ARBA" id="ARBA00023125"/>
    </source>
</evidence>
<dbReference type="STRING" id="485916.Dtox_0245"/>
<keyword evidence="6" id="KW-1185">Reference proteome</keyword>
<dbReference type="HOGENOM" id="CLU_097806_3_3_9"/>
<sequence>MEENIIKMKADILKALAHPTRVKILENLREGERCVCEIIDDLGIEQSNVSQHLAVLKKLDIVVSRKDGLRVNYQVKHQQIFKLLDLLGSILLSQAENTVSLLKGLKRDEGDNTH</sequence>
<evidence type="ECO:0000313" key="5">
    <source>
        <dbReference type="EMBL" id="ACV61198.1"/>
    </source>
</evidence>
<dbReference type="CDD" id="cd00090">
    <property type="entry name" value="HTH_ARSR"/>
    <property type="match status" value="1"/>
</dbReference>
<organism evidence="5 6">
    <name type="scientific">Desulfofarcimen acetoxidans (strain ATCC 49208 / DSM 771 / KCTC 5769 / VKM B-1644 / 5575)</name>
    <name type="common">Desulfotomaculum acetoxidans</name>
    <dbReference type="NCBI Taxonomy" id="485916"/>
    <lineage>
        <taxon>Bacteria</taxon>
        <taxon>Bacillati</taxon>
        <taxon>Bacillota</taxon>
        <taxon>Clostridia</taxon>
        <taxon>Eubacteriales</taxon>
        <taxon>Peptococcaceae</taxon>
        <taxon>Desulfofarcimen</taxon>
    </lineage>
</organism>
<dbReference type="InterPro" id="IPR001845">
    <property type="entry name" value="HTH_ArsR_DNA-bd_dom"/>
</dbReference>
<feature type="domain" description="HTH arsR-type" evidence="4">
    <location>
        <begin position="1"/>
        <end position="95"/>
    </location>
</feature>
<keyword evidence="3" id="KW-0804">Transcription</keyword>
<evidence type="ECO:0000313" key="6">
    <source>
        <dbReference type="Proteomes" id="UP000002217"/>
    </source>
</evidence>
<dbReference type="SMART" id="SM00418">
    <property type="entry name" value="HTH_ARSR"/>
    <property type="match status" value="1"/>
</dbReference>
<reference evidence="5 6" key="1">
    <citation type="journal article" date="2009" name="Stand. Genomic Sci.">
        <title>Complete genome sequence of Desulfotomaculum acetoxidans type strain (5575).</title>
        <authorList>
            <person name="Spring S."/>
            <person name="Lapidus A."/>
            <person name="Schroder M."/>
            <person name="Gleim D."/>
            <person name="Sims D."/>
            <person name="Meincke L."/>
            <person name="Glavina Del Rio T."/>
            <person name="Tice H."/>
            <person name="Copeland A."/>
            <person name="Cheng J.F."/>
            <person name="Lucas S."/>
            <person name="Chen F."/>
            <person name="Nolan M."/>
            <person name="Bruce D."/>
            <person name="Goodwin L."/>
            <person name="Pitluck S."/>
            <person name="Ivanova N."/>
            <person name="Mavromatis K."/>
            <person name="Mikhailova N."/>
            <person name="Pati A."/>
            <person name="Chen A."/>
            <person name="Palaniappan K."/>
            <person name="Land M."/>
            <person name="Hauser L."/>
            <person name="Chang Y.J."/>
            <person name="Jeffries C.D."/>
            <person name="Chain P."/>
            <person name="Saunders E."/>
            <person name="Brettin T."/>
            <person name="Detter J.C."/>
            <person name="Goker M."/>
            <person name="Bristow J."/>
            <person name="Eisen J.A."/>
            <person name="Markowitz V."/>
            <person name="Hugenholtz P."/>
            <person name="Kyrpides N.C."/>
            <person name="Klenk H.P."/>
            <person name="Han C."/>
        </authorList>
    </citation>
    <scope>NUCLEOTIDE SEQUENCE [LARGE SCALE GENOMIC DNA]</scope>
    <source>
        <strain evidence="6">ATCC 49208 / DSM 771 / VKM B-1644</strain>
    </source>
</reference>
<dbReference type="RefSeq" id="WP_015755919.1">
    <property type="nucleotide sequence ID" value="NC_013216.1"/>
</dbReference>
<protein>
    <submittedName>
        <fullName evidence="5">Transcriptional regulator, ArsR family</fullName>
    </submittedName>
</protein>
<evidence type="ECO:0000259" key="4">
    <source>
        <dbReference type="PROSITE" id="PS50987"/>
    </source>
</evidence>
<dbReference type="PROSITE" id="PS50987">
    <property type="entry name" value="HTH_ARSR_2"/>
    <property type="match status" value="1"/>
</dbReference>
<dbReference type="PANTHER" id="PTHR43132:SF2">
    <property type="entry name" value="ARSENICAL RESISTANCE OPERON REPRESSOR ARSR-RELATED"/>
    <property type="match status" value="1"/>
</dbReference>
<dbReference type="KEGG" id="dae:Dtox_0245"/>
<dbReference type="Proteomes" id="UP000002217">
    <property type="component" value="Chromosome"/>
</dbReference>
<keyword evidence="2" id="KW-0238">DNA-binding</keyword>
<dbReference type="InterPro" id="IPR011991">
    <property type="entry name" value="ArsR-like_HTH"/>
</dbReference>
<dbReference type="EMBL" id="CP001720">
    <property type="protein sequence ID" value="ACV61198.1"/>
    <property type="molecule type" value="Genomic_DNA"/>
</dbReference>